<sequence>MDISTSKSRMTWAPRVVMEVVDTAAMAMVDTRLDILAMVTRLTAVVEASETVVVAAAARTATVEAVVLDMAAAVMVVVAVVDIAAAVTVVFVDVDRQSILQECWVLVHRLNQI</sequence>
<reference evidence="2" key="2">
    <citation type="submission" date="2020-11" db="EMBL/GenBank/DDBJ databases">
        <authorList>
            <person name="McCartney M.A."/>
            <person name="Auch B."/>
            <person name="Kono T."/>
            <person name="Mallez S."/>
            <person name="Becker A."/>
            <person name="Gohl D.M."/>
            <person name="Silverstein K.A.T."/>
            <person name="Koren S."/>
            <person name="Bechman K.B."/>
            <person name="Herman A."/>
            <person name="Abrahante J.E."/>
            <person name="Garbe J."/>
        </authorList>
    </citation>
    <scope>NUCLEOTIDE SEQUENCE</scope>
    <source>
        <strain evidence="2">Duluth1</strain>
        <tissue evidence="2">Whole animal</tissue>
    </source>
</reference>
<accession>A0A9D4C5J8</accession>
<evidence type="ECO:0000313" key="2">
    <source>
        <dbReference type="EMBL" id="KAH3717625.1"/>
    </source>
</evidence>
<protein>
    <submittedName>
        <fullName evidence="2">Uncharacterized protein</fullName>
    </submittedName>
</protein>
<gene>
    <name evidence="2" type="ORF">DPMN_060418</name>
</gene>
<reference evidence="2" key="1">
    <citation type="journal article" date="2019" name="bioRxiv">
        <title>The Genome of the Zebra Mussel, Dreissena polymorpha: A Resource for Invasive Species Research.</title>
        <authorList>
            <person name="McCartney M.A."/>
            <person name="Auch B."/>
            <person name="Kono T."/>
            <person name="Mallez S."/>
            <person name="Zhang Y."/>
            <person name="Obille A."/>
            <person name="Becker A."/>
            <person name="Abrahante J.E."/>
            <person name="Garbe J."/>
            <person name="Badalamenti J.P."/>
            <person name="Herman A."/>
            <person name="Mangelson H."/>
            <person name="Liachko I."/>
            <person name="Sullivan S."/>
            <person name="Sone E.D."/>
            <person name="Koren S."/>
            <person name="Silverstein K.A.T."/>
            <person name="Beckman K.B."/>
            <person name="Gohl D.M."/>
        </authorList>
    </citation>
    <scope>NUCLEOTIDE SEQUENCE</scope>
    <source>
        <strain evidence="2">Duluth1</strain>
        <tissue evidence="2">Whole animal</tissue>
    </source>
</reference>
<proteinExistence type="predicted"/>
<comment type="caution">
    <text evidence="2">The sequence shown here is derived from an EMBL/GenBank/DDBJ whole genome shotgun (WGS) entry which is preliminary data.</text>
</comment>
<evidence type="ECO:0000256" key="1">
    <source>
        <dbReference type="SAM" id="Phobius"/>
    </source>
</evidence>
<evidence type="ECO:0000313" key="3">
    <source>
        <dbReference type="Proteomes" id="UP000828390"/>
    </source>
</evidence>
<keyword evidence="3" id="KW-1185">Reference proteome</keyword>
<keyword evidence="1" id="KW-1133">Transmembrane helix</keyword>
<dbReference type="EMBL" id="JAIWYP010000013">
    <property type="protein sequence ID" value="KAH3717625.1"/>
    <property type="molecule type" value="Genomic_DNA"/>
</dbReference>
<dbReference type="Proteomes" id="UP000828390">
    <property type="component" value="Unassembled WGS sequence"/>
</dbReference>
<keyword evidence="1" id="KW-0812">Transmembrane</keyword>
<feature type="transmembrane region" description="Helical" evidence="1">
    <location>
        <begin position="70"/>
        <end position="92"/>
    </location>
</feature>
<name>A0A9D4C5J8_DREPO</name>
<organism evidence="2 3">
    <name type="scientific">Dreissena polymorpha</name>
    <name type="common">Zebra mussel</name>
    <name type="synonym">Mytilus polymorpha</name>
    <dbReference type="NCBI Taxonomy" id="45954"/>
    <lineage>
        <taxon>Eukaryota</taxon>
        <taxon>Metazoa</taxon>
        <taxon>Spiralia</taxon>
        <taxon>Lophotrochozoa</taxon>
        <taxon>Mollusca</taxon>
        <taxon>Bivalvia</taxon>
        <taxon>Autobranchia</taxon>
        <taxon>Heteroconchia</taxon>
        <taxon>Euheterodonta</taxon>
        <taxon>Imparidentia</taxon>
        <taxon>Neoheterodontei</taxon>
        <taxon>Myida</taxon>
        <taxon>Dreissenoidea</taxon>
        <taxon>Dreissenidae</taxon>
        <taxon>Dreissena</taxon>
    </lineage>
</organism>
<dbReference type="AlphaFoldDB" id="A0A9D4C5J8"/>
<keyword evidence="1" id="KW-0472">Membrane</keyword>